<evidence type="ECO:0000313" key="5">
    <source>
        <dbReference type="Proteomes" id="UP000095553"/>
    </source>
</evidence>
<evidence type="ECO:0000313" key="8">
    <source>
        <dbReference type="Proteomes" id="UP001644750"/>
    </source>
</evidence>
<evidence type="ECO:0000313" key="3">
    <source>
        <dbReference type="EMBL" id="CUP39560.1"/>
    </source>
</evidence>
<name>A0A174E6D9_ANAHA</name>
<keyword evidence="8" id="KW-1185">Reference proteome</keyword>
<dbReference type="EMBL" id="CYXY01000025">
    <property type="protein sequence ID" value="CUN16633.1"/>
    <property type="molecule type" value="Genomic_DNA"/>
</dbReference>
<evidence type="ECO:0000313" key="4">
    <source>
        <dbReference type="EMBL" id="NSJ79362.1"/>
    </source>
</evidence>
<evidence type="ECO:0000313" key="1">
    <source>
        <dbReference type="EMBL" id="CUN02097.1"/>
    </source>
</evidence>
<dbReference type="EMBL" id="CZAU01000010">
    <property type="protein sequence ID" value="CUP39560.1"/>
    <property type="molecule type" value="Genomic_DNA"/>
</dbReference>
<dbReference type="EMBL" id="CYXT01000016">
    <property type="protein sequence ID" value="CUN02097.1"/>
    <property type="molecule type" value="Genomic_DNA"/>
</dbReference>
<gene>
    <name evidence="1" type="ORF">ERS852425_02095</name>
    <name evidence="3" type="ORF">ERS852520_01248</name>
    <name evidence="2" type="ORF">ERS852571_02937</name>
    <name evidence="4" type="ORF">G5A72_07165</name>
</gene>
<dbReference type="OrthoDB" id="9792518at2"/>
<dbReference type="RefSeq" id="WP_009203798.1">
    <property type="nucleotide sequence ID" value="NZ_BAABXM010000001.1"/>
</dbReference>
<organism evidence="1 7">
    <name type="scientific">Anaerostipes hadrus</name>
    <dbReference type="NCBI Taxonomy" id="649756"/>
    <lineage>
        <taxon>Bacteria</taxon>
        <taxon>Bacillati</taxon>
        <taxon>Bacillota</taxon>
        <taxon>Clostridia</taxon>
        <taxon>Lachnospirales</taxon>
        <taxon>Lachnospiraceae</taxon>
        <taxon>Anaerostipes</taxon>
    </lineage>
</organism>
<dbReference type="Proteomes" id="UP000095598">
    <property type="component" value="Unassembled WGS sequence"/>
</dbReference>
<accession>A0A174E6D9</accession>
<dbReference type="Proteomes" id="UP000095553">
    <property type="component" value="Unassembled WGS sequence"/>
</dbReference>
<proteinExistence type="predicted"/>
<sequence>MTGSRRHDILGKKENNLSNIRTLYRFENREELMHAEADQIVVTTTELLDVIWNHRSEKLYI</sequence>
<dbReference type="AlphaFoldDB" id="A0A174E6D9"/>
<dbReference type="EMBL" id="JAAITB010000013">
    <property type="protein sequence ID" value="NSJ79362.1"/>
    <property type="molecule type" value="Genomic_DNA"/>
</dbReference>
<dbReference type="Proteomes" id="UP000095564">
    <property type="component" value="Unassembled WGS sequence"/>
</dbReference>
<evidence type="ECO:0000313" key="6">
    <source>
        <dbReference type="Proteomes" id="UP000095564"/>
    </source>
</evidence>
<evidence type="ECO:0000313" key="7">
    <source>
        <dbReference type="Proteomes" id="UP000095598"/>
    </source>
</evidence>
<reference evidence="5 6" key="1">
    <citation type="submission" date="2015-09" db="EMBL/GenBank/DDBJ databases">
        <authorList>
            <consortium name="Pathogen Informatics"/>
        </authorList>
    </citation>
    <scope>NUCLEOTIDE SEQUENCE [LARGE SCALE GENOMIC DNA]</scope>
    <source>
        <strain evidence="1 7">2789STDY5608868</strain>
        <strain evidence="3 6">2789STDY5834908</strain>
        <strain evidence="2 5">2789STDY5834959</strain>
    </source>
</reference>
<dbReference type="Proteomes" id="UP001644750">
    <property type="component" value="Unassembled WGS sequence"/>
</dbReference>
<reference evidence="4" key="3">
    <citation type="submission" date="2020-02" db="EMBL/GenBank/DDBJ databases">
        <authorList>
            <person name="Littmann E."/>
            <person name="Sorbara M."/>
        </authorList>
    </citation>
    <scope>NUCLEOTIDE SEQUENCE</scope>
    <source>
        <strain evidence="4">MSK.14.57</strain>
    </source>
</reference>
<evidence type="ECO:0000313" key="2">
    <source>
        <dbReference type="EMBL" id="CUN16633.1"/>
    </source>
</evidence>
<reference evidence="4 8" key="2">
    <citation type="journal article" date="2020" name="Cell Host Microbe">
        <title>Functional and Genomic Variation between Human-Derived Isolates of Lachnospiraceae Reveals Inter- and Intra-Species Diversity.</title>
        <authorList>
            <person name="Sorbara M.T."/>
            <person name="Littmann E.R."/>
            <person name="Fontana E."/>
            <person name="Moody T.U."/>
            <person name="Kohout C.E."/>
            <person name="Gjonbalaj M."/>
            <person name="Eaton V."/>
            <person name="Seok R."/>
            <person name="Leiner I.M."/>
            <person name="Pamer E.G."/>
        </authorList>
    </citation>
    <scope>NUCLEOTIDE SEQUENCE [LARGE SCALE GENOMIC DNA]</scope>
    <source>
        <strain evidence="4 8">MSK.14.57</strain>
    </source>
</reference>
<protein>
    <submittedName>
        <fullName evidence="1">Uncharacterized protein</fullName>
    </submittedName>
</protein>